<evidence type="ECO:0000259" key="14">
    <source>
        <dbReference type="PROSITE" id="PS51198"/>
    </source>
</evidence>
<sequence>MEELKERYLRVKKRILDQEFSRMNARQREAIFSGRGPLLILAGAGSGKTTVIVNRIAYLLKYGDTYHCEELPFGLTEFDVDLLEEYLQNPNPAFAERVSELIANRPVSPWSILAITFTNKAANELKERLIGTVGESANDIWANTFHGACAKMLRRDIERLGYTRDFTVYDTDDQKRLIKECTKMLNLNEKNYPVYQVLSVIGRAKDKLLSPGEFAESAKSDYRLSKIASIYKLYQQRLEAANALDFDDMIRLTVKLLAECDDVREYYQKKFQYILCDEYQDTNYAQYALVSLLAEQHRNLTVVGDDDQSIYKFRGATIENILSFEEQYKEAKTIRLEQNYRSTQVILDAANQTIKHNVGRKGKTLWTENPGGEKIKVFKAKDEYAEGVFIAEKILDEVVRYGKNYRDFAVLYRANAQSSAIETALQRSGIAYKLFGGYKFYERKEVKDVISYLGVLCNRQDDLRLKRIINEPKRGIGDTTVDVVEALAVSSSRCMYDVLAECGEYEQLARSREKLTAFYSMMEELRAKRDLMAPSLFASEVLSRTGYMEFIIAQDKADGRERAQNIETLLANIQNYEENAEAPSLTGFMEEASLATDWETQSEDGQYVSLLTIHSAKGLEFPVVFLAGMEEEVFPSSMAMQNPDEIEEERRLCYVAITRAKQRLYLSYAANRRTYQGLRMHFPSRFLKEMPTEYLDILNQPEPVHTYAAAGTAAKAPKNPIYNYRAGSSLLSGKKAPEPTGEEYRVGDTVQHAAFGQGVVLMAKKMGGDWMLEIAFEKTGTKKLMANYAKLTKPQAN</sequence>
<evidence type="ECO:0000256" key="11">
    <source>
        <dbReference type="ARBA" id="ARBA00034900"/>
    </source>
</evidence>
<evidence type="ECO:0000256" key="2">
    <source>
        <dbReference type="ARBA" id="ARBA00014807"/>
    </source>
</evidence>
<keyword evidence="3 13" id="KW-0547">Nucleotide-binding</keyword>
<feature type="domain" description="UvrD-like helicase C-terminal" evidence="15">
    <location>
        <begin position="344"/>
        <end position="618"/>
    </location>
</feature>
<dbReference type="FunFam" id="1.10.10.160:FF:000001">
    <property type="entry name" value="ATP-dependent DNA helicase"/>
    <property type="match status" value="1"/>
</dbReference>
<keyword evidence="5 13" id="KW-0347">Helicase</keyword>
<dbReference type="PROSITE" id="PS51217">
    <property type="entry name" value="UVRD_HELICASE_CTER"/>
    <property type="match status" value="1"/>
</dbReference>
<name>A0A926DC99_9FIRM</name>
<evidence type="ECO:0000313" key="16">
    <source>
        <dbReference type="EMBL" id="MBC8535453.1"/>
    </source>
</evidence>
<evidence type="ECO:0000256" key="8">
    <source>
        <dbReference type="ARBA" id="ARBA00023235"/>
    </source>
</evidence>
<dbReference type="InterPro" id="IPR014017">
    <property type="entry name" value="DNA_helicase_UvrD-like_C"/>
</dbReference>
<dbReference type="FunFam" id="1.10.486.10:FF:000003">
    <property type="entry name" value="ATP-dependent DNA helicase"/>
    <property type="match status" value="1"/>
</dbReference>
<dbReference type="Pfam" id="PF00580">
    <property type="entry name" value="UvrD-helicase"/>
    <property type="match status" value="2"/>
</dbReference>
<dbReference type="GO" id="GO:0005524">
    <property type="term" value="F:ATP binding"/>
    <property type="evidence" value="ECO:0007669"/>
    <property type="project" value="UniProtKB-UniRule"/>
</dbReference>
<keyword evidence="6 13" id="KW-0067">ATP-binding</keyword>
<reference evidence="16" key="1">
    <citation type="submission" date="2020-08" db="EMBL/GenBank/DDBJ databases">
        <title>Genome public.</title>
        <authorList>
            <person name="Liu C."/>
            <person name="Sun Q."/>
        </authorList>
    </citation>
    <scope>NUCLEOTIDE SEQUENCE</scope>
    <source>
        <strain evidence="16">BX7</strain>
    </source>
</reference>
<dbReference type="PROSITE" id="PS51198">
    <property type="entry name" value="UVRD_HELICASE_ATP_BIND"/>
    <property type="match status" value="1"/>
</dbReference>
<dbReference type="SUPFAM" id="SSF52540">
    <property type="entry name" value="P-loop containing nucleoside triphosphate hydrolases"/>
    <property type="match status" value="1"/>
</dbReference>
<evidence type="ECO:0000256" key="1">
    <source>
        <dbReference type="ARBA" id="ARBA00009922"/>
    </source>
</evidence>
<evidence type="ECO:0000259" key="15">
    <source>
        <dbReference type="PROSITE" id="PS51217"/>
    </source>
</evidence>
<dbReference type="GO" id="GO:0005829">
    <property type="term" value="C:cytosol"/>
    <property type="evidence" value="ECO:0007669"/>
    <property type="project" value="TreeGrafter"/>
</dbReference>
<dbReference type="EMBL" id="JACRSP010000001">
    <property type="protein sequence ID" value="MBC8535453.1"/>
    <property type="molecule type" value="Genomic_DNA"/>
</dbReference>
<evidence type="ECO:0000256" key="13">
    <source>
        <dbReference type="PROSITE-ProRule" id="PRU00560"/>
    </source>
</evidence>
<dbReference type="GO" id="GO:0003677">
    <property type="term" value="F:DNA binding"/>
    <property type="evidence" value="ECO:0007669"/>
    <property type="project" value="UniProtKB-KW"/>
</dbReference>
<dbReference type="InterPro" id="IPR000212">
    <property type="entry name" value="DNA_helicase_UvrD/REP"/>
</dbReference>
<dbReference type="RefSeq" id="WP_249299182.1">
    <property type="nucleotide sequence ID" value="NZ_JACRSP010000001.1"/>
</dbReference>
<accession>A0A926DC99</accession>
<dbReference type="Pfam" id="PF21196">
    <property type="entry name" value="PcrA_UvrD_tudor"/>
    <property type="match status" value="1"/>
</dbReference>
<dbReference type="InterPro" id="IPR027417">
    <property type="entry name" value="P-loop_NTPase"/>
</dbReference>
<dbReference type="PANTHER" id="PTHR11070:SF2">
    <property type="entry name" value="ATP-DEPENDENT DNA HELICASE SRS2"/>
    <property type="match status" value="1"/>
</dbReference>
<dbReference type="Proteomes" id="UP000620366">
    <property type="component" value="Unassembled WGS sequence"/>
</dbReference>
<evidence type="ECO:0000256" key="3">
    <source>
        <dbReference type="ARBA" id="ARBA00022741"/>
    </source>
</evidence>
<proteinExistence type="inferred from homology"/>
<feature type="domain" description="UvrD-like helicase ATP-binding" evidence="14">
    <location>
        <begin position="21"/>
        <end position="343"/>
    </location>
</feature>
<dbReference type="InterPro" id="IPR014016">
    <property type="entry name" value="UvrD-like_ATP-bd"/>
</dbReference>
<dbReference type="CDD" id="cd17932">
    <property type="entry name" value="DEXQc_UvrD"/>
    <property type="match status" value="1"/>
</dbReference>
<evidence type="ECO:0000256" key="4">
    <source>
        <dbReference type="ARBA" id="ARBA00022801"/>
    </source>
</evidence>
<dbReference type="GO" id="GO:0016787">
    <property type="term" value="F:hydrolase activity"/>
    <property type="evidence" value="ECO:0007669"/>
    <property type="project" value="UniProtKB-UniRule"/>
</dbReference>
<evidence type="ECO:0000256" key="9">
    <source>
        <dbReference type="ARBA" id="ARBA00034617"/>
    </source>
</evidence>
<keyword evidence="17" id="KW-1185">Reference proteome</keyword>
<dbReference type="Pfam" id="PF13361">
    <property type="entry name" value="UvrD_C"/>
    <property type="match status" value="1"/>
</dbReference>
<dbReference type="Gene3D" id="1.10.486.10">
    <property type="entry name" value="PCRA, domain 4"/>
    <property type="match status" value="1"/>
</dbReference>
<evidence type="ECO:0000256" key="5">
    <source>
        <dbReference type="ARBA" id="ARBA00022806"/>
    </source>
</evidence>
<keyword evidence="8" id="KW-0413">Isomerase</keyword>
<dbReference type="Gene3D" id="3.40.50.300">
    <property type="entry name" value="P-loop containing nucleotide triphosphate hydrolases"/>
    <property type="match status" value="3"/>
</dbReference>
<organism evidence="16 17">
    <name type="scientific">Feifania hominis</name>
    <dbReference type="NCBI Taxonomy" id="2763660"/>
    <lineage>
        <taxon>Bacteria</taxon>
        <taxon>Bacillati</taxon>
        <taxon>Bacillota</taxon>
        <taxon>Clostridia</taxon>
        <taxon>Eubacteriales</taxon>
        <taxon>Feifaniaceae</taxon>
        <taxon>Feifania</taxon>
    </lineage>
</organism>
<keyword evidence="7" id="KW-0238">DNA-binding</keyword>
<dbReference type="Gene3D" id="1.10.10.160">
    <property type="match status" value="1"/>
</dbReference>
<evidence type="ECO:0000313" key="17">
    <source>
        <dbReference type="Proteomes" id="UP000620366"/>
    </source>
</evidence>
<dbReference type="GO" id="GO:0009314">
    <property type="term" value="P:response to radiation"/>
    <property type="evidence" value="ECO:0007669"/>
    <property type="project" value="UniProtKB-ARBA"/>
</dbReference>
<dbReference type="CDD" id="cd18807">
    <property type="entry name" value="SF1_C_UvrD"/>
    <property type="match status" value="1"/>
</dbReference>
<dbReference type="InterPro" id="IPR013986">
    <property type="entry name" value="DExx_box_DNA_helicase_dom_sf"/>
</dbReference>
<evidence type="ECO:0000256" key="6">
    <source>
        <dbReference type="ARBA" id="ARBA00022840"/>
    </source>
</evidence>
<comment type="catalytic activity">
    <reaction evidence="9">
        <text>Couples ATP hydrolysis with the unwinding of duplex DNA by translocating in the 3'-5' direction.</text>
        <dbReference type="EC" id="5.6.2.4"/>
    </reaction>
</comment>
<evidence type="ECO:0000256" key="12">
    <source>
        <dbReference type="ARBA" id="ARBA00048988"/>
    </source>
</evidence>
<protein>
    <recommendedName>
        <fullName evidence="2">ATP-dependent DNA helicase PcrA</fullName>
        <ecNumber evidence="10">5.6.2.4</ecNumber>
    </recommendedName>
    <alternativeName>
        <fullName evidence="11">DNA 3'-5' helicase PcrA</fullName>
    </alternativeName>
</protein>
<dbReference type="GO" id="GO:0033202">
    <property type="term" value="C:DNA helicase complex"/>
    <property type="evidence" value="ECO:0007669"/>
    <property type="project" value="TreeGrafter"/>
</dbReference>
<evidence type="ECO:0000256" key="10">
    <source>
        <dbReference type="ARBA" id="ARBA00034808"/>
    </source>
</evidence>
<keyword evidence="4 13" id="KW-0378">Hydrolase</keyword>
<comment type="caution">
    <text evidence="16">The sequence shown here is derived from an EMBL/GenBank/DDBJ whole genome shotgun (WGS) entry which is preliminary data.</text>
</comment>
<dbReference type="GO" id="GO:0000725">
    <property type="term" value="P:recombinational repair"/>
    <property type="evidence" value="ECO:0007669"/>
    <property type="project" value="TreeGrafter"/>
</dbReference>
<dbReference type="EC" id="5.6.2.4" evidence="10"/>
<evidence type="ECO:0000256" key="7">
    <source>
        <dbReference type="ARBA" id="ARBA00023125"/>
    </source>
</evidence>
<dbReference type="GO" id="GO:0043138">
    <property type="term" value="F:3'-5' DNA helicase activity"/>
    <property type="evidence" value="ECO:0007669"/>
    <property type="project" value="UniProtKB-EC"/>
</dbReference>
<comment type="similarity">
    <text evidence="1">Belongs to the helicase family. UvrD subfamily.</text>
</comment>
<dbReference type="AlphaFoldDB" id="A0A926DC99"/>
<comment type="catalytic activity">
    <reaction evidence="12">
        <text>ATP + H2O = ADP + phosphate + H(+)</text>
        <dbReference type="Rhea" id="RHEA:13065"/>
        <dbReference type="ChEBI" id="CHEBI:15377"/>
        <dbReference type="ChEBI" id="CHEBI:15378"/>
        <dbReference type="ChEBI" id="CHEBI:30616"/>
        <dbReference type="ChEBI" id="CHEBI:43474"/>
        <dbReference type="ChEBI" id="CHEBI:456216"/>
        <dbReference type="EC" id="5.6.2.4"/>
    </reaction>
</comment>
<feature type="binding site" evidence="13">
    <location>
        <begin position="42"/>
        <end position="49"/>
    </location>
    <ligand>
        <name>ATP</name>
        <dbReference type="ChEBI" id="CHEBI:30616"/>
    </ligand>
</feature>
<gene>
    <name evidence="16" type="ORF">H8695_01915</name>
</gene>
<dbReference type="PANTHER" id="PTHR11070">
    <property type="entry name" value="UVRD / RECB / PCRA DNA HELICASE FAMILY MEMBER"/>
    <property type="match status" value="1"/>
</dbReference>